<dbReference type="Proteomes" id="UP000694395">
    <property type="component" value="Chromosome 16"/>
</dbReference>
<evidence type="ECO:0000313" key="5">
    <source>
        <dbReference type="Proteomes" id="UP000694395"/>
    </source>
</evidence>
<comment type="similarity">
    <text evidence="1">Belongs to the TPD52 family.</text>
</comment>
<dbReference type="InterPro" id="IPR007327">
    <property type="entry name" value="TPD52"/>
</dbReference>
<keyword evidence="5" id="KW-1185">Reference proteome</keyword>
<reference evidence="4" key="3">
    <citation type="submission" date="2025-09" db="UniProtKB">
        <authorList>
            <consortium name="Ensembl"/>
        </authorList>
    </citation>
    <scope>IDENTIFICATION</scope>
</reference>
<dbReference type="GeneTree" id="ENSGT00940000155572"/>
<proteinExistence type="inferred from homology"/>
<dbReference type="AlphaFoldDB" id="A0A8K9XXD2"/>
<protein>
    <recommendedName>
        <fullName evidence="6">Tumor protein D54</fullName>
    </recommendedName>
</protein>
<evidence type="ECO:0008006" key="6">
    <source>
        <dbReference type="Google" id="ProtNLM"/>
    </source>
</evidence>
<dbReference type="GO" id="GO:0005737">
    <property type="term" value="C:cytoplasm"/>
    <property type="evidence" value="ECO:0007669"/>
    <property type="project" value="TreeGrafter"/>
</dbReference>
<reference evidence="4" key="1">
    <citation type="submission" date="2020-07" db="EMBL/GenBank/DDBJ databases">
        <title>A long reads based de novo assembly of the rainbow trout Arlee double haploid line genome.</title>
        <authorList>
            <person name="Gao G."/>
            <person name="Palti Y."/>
        </authorList>
    </citation>
    <scope>NUCLEOTIDE SEQUENCE [LARGE SCALE GENOMIC DNA]</scope>
</reference>
<dbReference type="PANTHER" id="PTHR19307">
    <property type="entry name" value="TUMOR PROTEIN D52"/>
    <property type="match status" value="1"/>
</dbReference>
<accession>A0A8K9XXD2</accession>
<evidence type="ECO:0000256" key="1">
    <source>
        <dbReference type="ARBA" id="ARBA00005702"/>
    </source>
</evidence>
<evidence type="ECO:0000256" key="2">
    <source>
        <dbReference type="ARBA" id="ARBA00023054"/>
    </source>
</evidence>
<evidence type="ECO:0000256" key="3">
    <source>
        <dbReference type="SAM" id="MobiDB-lite"/>
    </source>
</evidence>
<feature type="region of interest" description="Disordered" evidence="3">
    <location>
        <begin position="1"/>
        <end position="61"/>
    </location>
</feature>
<dbReference type="Ensembl" id="ENSOMYT00000125987.1">
    <property type="protein sequence ID" value="ENSOMYP00000138629.1"/>
    <property type="gene ID" value="ENSOMYG00000033798.2"/>
</dbReference>
<sequence length="257" mass="27808">MDVGQACPPAPTLSLDPDINLNSPNKGLGPAGGADPLTDVPVEGGAVGVSSINTLPPGLTEEEAEEIRSELVKVEEEISTLRQVLLAKEKHSADLKRKLGLSPLNELKQNLTKGWQDVQTSNAYLTASATLDEIARSEAYKKTQETLSVAGQKTTAAFSTMGTALSRKLGDMRALPFSNSFRNSPTFKSFEDKVGNIKYKVVGARDGRSLLRAGPVSPPIWTGFPTDLDWFSHRSGLVFPPIWTGFPQTRIRPENFC</sequence>
<evidence type="ECO:0000313" key="4">
    <source>
        <dbReference type="Ensembl" id="ENSOMYP00000138629.1"/>
    </source>
</evidence>
<dbReference type="PANTHER" id="PTHR19307:SF13">
    <property type="entry name" value="TUMOR PROTEIN D54"/>
    <property type="match status" value="1"/>
</dbReference>
<dbReference type="Pfam" id="PF04201">
    <property type="entry name" value="TPD52"/>
    <property type="match status" value="1"/>
</dbReference>
<organism evidence="4 5">
    <name type="scientific">Oncorhynchus mykiss</name>
    <name type="common">Rainbow trout</name>
    <name type="synonym">Salmo gairdneri</name>
    <dbReference type="NCBI Taxonomy" id="8022"/>
    <lineage>
        <taxon>Eukaryota</taxon>
        <taxon>Metazoa</taxon>
        <taxon>Chordata</taxon>
        <taxon>Craniata</taxon>
        <taxon>Vertebrata</taxon>
        <taxon>Euteleostomi</taxon>
        <taxon>Actinopterygii</taxon>
        <taxon>Neopterygii</taxon>
        <taxon>Teleostei</taxon>
        <taxon>Protacanthopterygii</taxon>
        <taxon>Salmoniformes</taxon>
        <taxon>Salmonidae</taxon>
        <taxon>Salmoninae</taxon>
        <taxon>Oncorhynchus</taxon>
    </lineage>
</organism>
<name>A0A8K9XXD2_ONCMY</name>
<keyword evidence="2" id="KW-0175">Coiled coil</keyword>
<gene>
    <name evidence="4" type="primary">LOC110492451</name>
</gene>
<reference evidence="4" key="2">
    <citation type="submission" date="2025-08" db="UniProtKB">
        <authorList>
            <consortium name="Ensembl"/>
        </authorList>
    </citation>
    <scope>IDENTIFICATION</scope>
</reference>